<dbReference type="Proteomes" id="UP000236000">
    <property type="component" value="Unassembled WGS sequence"/>
</dbReference>
<organism evidence="7 8">
    <name type="scientific">Akkermansia muciniphila</name>
    <dbReference type="NCBI Taxonomy" id="239935"/>
    <lineage>
        <taxon>Bacteria</taxon>
        <taxon>Pseudomonadati</taxon>
        <taxon>Verrucomicrobiota</taxon>
        <taxon>Verrucomicrobiia</taxon>
        <taxon>Verrucomicrobiales</taxon>
        <taxon>Akkermansiaceae</taxon>
        <taxon>Akkermansia</taxon>
    </lineage>
</organism>
<comment type="catalytic activity">
    <reaction evidence="1">
        <text>Hydrolysis of alpha-(2-&gt;3)-, alpha-(2-&gt;6)-, alpha-(2-&gt;8)- glycosidic linkages of terminal sialic acid residues in oligosaccharides, glycoproteins, glycolipids, colominic acid and synthetic substrates.</text>
        <dbReference type="EC" id="3.2.1.18"/>
    </reaction>
</comment>
<protein>
    <recommendedName>
        <fullName evidence="3">exo-alpha-sialidase</fullName>
        <ecNumber evidence="3">3.2.1.18</ecNumber>
    </recommendedName>
</protein>
<dbReference type="InterPro" id="IPR036278">
    <property type="entry name" value="Sialidase_sf"/>
</dbReference>
<sequence length="705" mass="76140">MTQLRARLFRFVAYCPAKHTINTMRLSLNTLTGLALLCALGMSVPAARGTESFEQAKHGKFTTLSTKYGSMSCRDGVAEIGGGGKSGKSSLRMFGGQDTELKLDLKDTPSKEVLLSAWAERWTGQAPFEFSIVAVGPKGEKKIYDGKDIRTGGFNTKIKTHVPAGTRSLVFKLTSPENKGLRLDDLFIVPSIPMKVNPQVEMASSAYPVMVRIPCNPVLSLKVQTDGCLNPQFLTAVNLDFTGTTKLSDIESVTVMRGDEAPPVLQGEKTLQVDASQILGTVKLSGASKPQVPVKGKLELDPGDNYLWACVTMKEGASLDGRVVVRPASVVAGNKLMKVANAAPVAQRIGVAVVKHGDFNSKFYRIPGLVRTKKGSLLAVYDIRYDRSNDLPANIDVGVSRSTDGGRTWSDVKIAMDDSKIDPSLGATNGVGDPAILVDEKTGRVWAAALWSHKHSIWGSKSGDNSPDACGQLALAYSDDDGLTWSKPINITEQTKDKDWRILFNGPGNGICMKDGTLVFAAQYWDGKGVPWSTIVYSKDQGKTWHCGTGVNEQTTEAQVIELKDGSIMINARCNWGGSRVVGVTKDLGKTWEKHPTNRTPQLREPVCQGSLLAVDGVPGAGRVVLFSNPNTTSGRSHMTLKASTDDAGSWPEDKWLLYDARNGWGYSCLAPVDKNHVGVLYESQGALNFLKIPYKEVLNAGSAR</sequence>
<dbReference type="GO" id="GO:0005737">
    <property type="term" value="C:cytoplasm"/>
    <property type="evidence" value="ECO:0007669"/>
    <property type="project" value="TreeGrafter"/>
</dbReference>
<feature type="domain" description="Sialidase N-terminal" evidence="6">
    <location>
        <begin position="199"/>
        <end position="335"/>
    </location>
</feature>
<dbReference type="GO" id="GO:0006689">
    <property type="term" value="P:ganglioside catabolic process"/>
    <property type="evidence" value="ECO:0007669"/>
    <property type="project" value="TreeGrafter"/>
</dbReference>
<dbReference type="PRINTS" id="PR01803">
    <property type="entry name" value="TCSIALIDASE"/>
</dbReference>
<gene>
    <name evidence="7" type="ORF">CXU22_00485</name>
</gene>
<dbReference type="SMR" id="A0A2N8HGV7"/>
<dbReference type="InterPro" id="IPR008377">
    <property type="entry name" value="Sialidase_trypan"/>
</dbReference>
<dbReference type="EC" id="3.2.1.18" evidence="3"/>
<dbReference type="GO" id="GO:0009313">
    <property type="term" value="P:oligosaccharide catabolic process"/>
    <property type="evidence" value="ECO:0007669"/>
    <property type="project" value="TreeGrafter"/>
</dbReference>
<proteinExistence type="inferred from homology"/>
<dbReference type="Pfam" id="PF13859">
    <property type="entry name" value="BNR_3"/>
    <property type="match status" value="1"/>
</dbReference>
<accession>A0A2N8HGV7</accession>
<evidence type="ECO:0000313" key="7">
    <source>
        <dbReference type="EMBL" id="PNC20298.1"/>
    </source>
</evidence>
<evidence type="ECO:0000256" key="2">
    <source>
        <dbReference type="ARBA" id="ARBA00009348"/>
    </source>
</evidence>
<comment type="similarity">
    <text evidence="2">Belongs to the glycosyl hydrolase 33 family.</text>
</comment>
<dbReference type="Gene3D" id="2.60.40.1290">
    <property type="match status" value="1"/>
</dbReference>
<evidence type="ECO:0000256" key="1">
    <source>
        <dbReference type="ARBA" id="ARBA00000427"/>
    </source>
</evidence>
<dbReference type="OrthoDB" id="7294637at2"/>
<keyword evidence="4" id="KW-0677">Repeat</keyword>
<name>A0A2N8HGV7_9BACT</name>
<dbReference type="EMBL" id="PJKA01000002">
    <property type="protein sequence ID" value="PNC20298.1"/>
    <property type="molecule type" value="Genomic_DNA"/>
</dbReference>
<dbReference type="GO" id="GO:0004308">
    <property type="term" value="F:exo-alpha-sialidase activity"/>
    <property type="evidence" value="ECO:0007669"/>
    <property type="project" value="UniProtKB-EC"/>
</dbReference>
<dbReference type="PANTHER" id="PTHR10628:SF30">
    <property type="entry name" value="EXO-ALPHA-SIALIDASE"/>
    <property type="match status" value="1"/>
</dbReference>
<dbReference type="InterPro" id="IPR029456">
    <property type="entry name" value="Sialidase_N"/>
</dbReference>
<reference evidence="7 8" key="1">
    <citation type="journal article" date="2017" name="BMC Genomics">
        <title>Genome sequencing of 39 Akkermansia muciniphila isolates reveals its population structure, genomic and functional diverisity, and global distribution in mammalian gut microbiotas.</title>
        <authorList>
            <person name="Guo X."/>
            <person name="Li S."/>
            <person name="Zhang J."/>
            <person name="Wu F."/>
            <person name="Li X."/>
            <person name="Wu D."/>
            <person name="Zhang M."/>
            <person name="Ou Z."/>
            <person name="Jie Z."/>
            <person name="Yan Q."/>
            <person name="Li P."/>
            <person name="Yi J."/>
            <person name="Peng Y."/>
        </authorList>
    </citation>
    <scope>NUCLEOTIDE SEQUENCE [LARGE SCALE GENOMIC DNA]</scope>
    <source>
        <strain evidence="7 8">GP24</strain>
    </source>
</reference>
<evidence type="ECO:0000256" key="4">
    <source>
        <dbReference type="ARBA" id="ARBA00022737"/>
    </source>
</evidence>
<dbReference type="SUPFAM" id="SSF50939">
    <property type="entry name" value="Sialidases"/>
    <property type="match status" value="1"/>
</dbReference>
<evidence type="ECO:0000313" key="8">
    <source>
        <dbReference type="Proteomes" id="UP000236000"/>
    </source>
</evidence>
<feature type="domain" description="Sialidase" evidence="5">
    <location>
        <begin position="366"/>
        <end position="647"/>
    </location>
</feature>
<dbReference type="PANTHER" id="PTHR10628">
    <property type="entry name" value="SIALIDASE"/>
    <property type="match status" value="1"/>
</dbReference>
<evidence type="ECO:0000259" key="5">
    <source>
        <dbReference type="Pfam" id="PF13859"/>
    </source>
</evidence>
<dbReference type="AlphaFoldDB" id="A0A2N8HGV7"/>
<evidence type="ECO:0000256" key="3">
    <source>
        <dbReference type="ARBA" id="ARBA00012733"/>
    </source>
</evidence>
<dbReference type="InterPro" id="IPR011040">
    <property type="entry name" value="Sialidase"/>
</dbReference>
<dbReference type="InterPro" id="IPR026856">
    <property type="entry name" value="Sialidase_fam"/>
</dbReference>
<dbReference type="Pfam" id="PF14873">
    <property type="entry name" value="BNR_assoc_N"/>
    <property type="match status" value="1"/>
</dbReference>
<evidence type="ECO:0000259" key="6">
    <source>
        <dbReference type="Pfam" id="PF14873"/>
    </source>
</evidence>
<comment type="caution">
    <text evidence="7">The sequence shown here is derived from an EMBL/GenBank/DDBJ whole genome shotgun (WGS) entry which is preliminary data.</text>
</comment>
<dbReference type="CDD" id="cd15482">
    <property type="entry name" value="Sialidase_non-viral"/>
    <property type="match status" value="1"/>
</dbReference>
<dbReference type="Gene3D" id="2.120.10.10">
    <property type="match status" value="1"/>
</dbReference>
<dbReference type="GO" id="GO:0016020">
    <property type="term" value="C:membrane"/>
    <property type="evidence" value="ECO:0007669"/>
    <property type="project" value="TreeGrafter"/>
</dbReference>